<protein>
    <recommendedName>
        <fullName evidence="3">Roadblock/LAMTOR2 domain-containing protein</fullName>
    </recommendedName>
</protein>
<evidence type="ECO:0008006" key="3">
    <source>
        <dbReference type="Google" id="ProtNLM"/>
    </source>
</evidence>
<organism evidence="1 2">
    <name type="scientific">Comamonas serinivorans</name>
    <dbReference type="NCBI Taxonomy" id="1082851"/>
    <lineage>
        <taxon>Bacteria</taxon>
        <taxon>Pseudomonadati</taxon>
        <taxon>Pseudomonadota</taxon>
        <taxon>Betaproteobacteria</taxon>
        <taxon>Burkholderiales</taxon>
        <taxon>Comamonadaceae</taxon>
        <taxon>Comamonas</taxon>
    </lineage>
</organism>
<name>A0A1Y0EQY6_9BURK</name>
<evidence type="ECO:0000313" key="2">
    <source>
        <dbReference type="Proteomes" id="UP000196138"/>
    </source>
</evidence>
<dbReference type="SUPFAM" id="SSF103196">
    <property type="entry name" value="Roadblock/LC7 domain"/>
    <property type="match status" value="1"/>
</dbReference>
<gene>
    <name evidence="1" type="ORF">CCO03_16625</name>
</gene>
<dbReference type="RefSeq" id="WP_087282857.1">
    <property type="nucleotide sequence ID" value="NZ_CP021455.1"/>
</dbReference>
<proteinExistence type="predicted"/>
<evidence type="ECO:0000313" key="1">
    <source>
        <dbReference type="EMBL" id="ARU06074.1"/>
    </source>
</evidence>
<reference evidence="1 2" key="1">
    <citation type="submission" date="2017-05" db="EMBL/GenBank/DDBJ databases">
        <authorList>
            <person name="Song R."/>
            <person name="Chenine A.L."/>
            <person name="Ruprecht R.M."/>
        </authorList>
    </citation>
    <scope>NUCLEOTIDE SEQUENCE [LARGE SCALE GENOMIC DNA]</scope>
    <source>
        <strain evidence="1 2">DSM 26136</strain>
    </source>
</reference>
<sequence>MNSLLVSHLTEMAELPGVMGCALVEVETGMVWHSAGQIPELTALAEAASDYWRLYRRLHTNFEQVGKLRACVMMHDAGRITLLPCGSGVLLVTVSLQEAQVDWKAWQSRTRQLASVVDRAL</sequence>
<dbReference type="KEGG" id="cser:CCO03_16625"/>
<dbReference type="Gene3D" id="3.30.450.30">
    <property type="entry name" value="Dynein light chain 2a, cytoplasmic"/>
    <property type="match status" value="1"/>
</dbReference>
<dbReference type="Proteomes" id="UP000196138">
    <property type="component" value="Chromosome"/>
</dbReference>
<keyword evidence="2" id="KW-1185">Reference proteome</keyword>
<accession>A0A1Y0EQY6</accession>
<dbReference type="OrthoDB" id="8909501at2"/>
<dbReference type="AlphaFoldDB" id="A0A1Y0EQY6"/>
<dbReference type="EMBL" id="CP021455">
    <property type="protein sequence ID" value="ARU06074.1"/>
    <property type="molecule type" value="Genomic_DNA"/>
</dbReference>